<keyword evidence="4 8" id="KW-0808">Transferase</keyword>
<dbReference type="Proteomes" id="UP000005446">
    <property type="component" value="Unassembled WGS sequence"/>
</dbReference>
<gene>
    <name evidence="8" type="ORF">M7I_2169</name>
</gene>
<reference evidence="8 9" key="1">
    <citation type="journal article" date="2012" name="Eukaryot. Cell">
        <title>Genome sequence of the fungus Glarea lozoyensis: the first genome sequence of a species from the Helotiaceae family.</title>
        <authorList>
            <person name="Youssar L."/>
            <person name="Gruening B.A."/>
            <person name="Erxleben A."/>
            <person name="Guenther S."/>
            <person name="Huettel W."/>
        </authorList>
    </citation>
    <scope>NUCLEOTIDE SEQUENCE [LARGE SCALE GENOMIC DNA]</scope>
    <source>
        <strain evidence="9">ATCC 74030 / MF5533</strain>
    </source>
</reference>
<comment type="catalytic activity">
    <reaction evidence="3 4">
        <text>N-terminal glycyl-[protein] + tetradecanoyl-CoA = N-tetradecanoylglycyl-[protein] + CoA + H(+)</text>
        <dbReference type="Rhea" id="RHEA:15521"/>
        <dbReference type="Rhea" id="RHEA-COMP:12666"/>
        <dbReference type="Rhea" id="RHEA-COMP:12667"/>
        <dbReference type="ChEBI" id="CHEBI:15378"/>
        <dbReference type="ChEBI" id="CHEBI:57287"/>
        <dbReference type="ChEBI" id="CHEBI:57385"/>
        <dbReference type="ChEBI" id="CHEBI:64723"/>
        <dbReference type="ChEBI" id="CHEBI:133050"/>
        <dbReference type="EC" id="2.3.1.97"/>
    </reaction>
</comment>
<dbReference type="Gene3D" id="3.40.630.170">
    <property type="match status" value="2"/>
</dbReference>
<evidence type="ECO:0000256" key="6">
    <source>
        <dbReference type="SAM" id="MobiDB-lite"/>
    </source>
</evidence>
<evidence type="ECO:0000259" key="7">
    <source>
        <dbReference type="Pfam" id="PF02799"/>
    </source>
</evidence>
<comment type="caution">
    <text evidence="8">The sequence shown here is derived from an EMBL/GenBank/DDBJ whole genome shotgun (WGS) entry which is preliminary data.</text>
</comment>
<dbReference type="InterPro" id="IPR022677">
    <property type="entry name" value="NMT_C"/>
</dbReference>
<feature type="region of interest" description="Disordered" evidence="6">
    <location>
        <begin position="1"/>
        <end position="111"/>
    </location>
</feature>
<comment type="similarity">
    <text evidence="5">Belongs to the NMT family.</text>
</comment>
<evidence type="ECO:0000256" key="3">
    <source>
        <dbReference type="ARBA" id="ARBA00048276"/>
    </source>
</evidence>
<feature type="region of interest" description="Disordered" evidence="6">
    <location>
        <begin position="481"/>
        <end position="502"/>
    </location>
</feature>
<dbReference type="OrthoDB" id="60315at2759"/>
<keyword evidence="9" id="KW-1185">Reference proteome</keyword>
<name>H0EI23_GLAL7</name>
<sequence length="502" mass="57141">MDPSIPLRASTLAQNQQHQSTTRMNNESKIADPAATQDAVEEVVKDAKASGSVKTQIESDNEDEEHETTTTNTPASTAAAKKKKSKKKRIKDALTRSSKDEASGSTSAQNDMAKAMGGLNKEQIQEILKMNPGLAQDLGVGSSDPNKVAADFKKLNLEDILAGLASSGKNVKDMAGYKFWQTQPVPKLGEKGKIEKEGPIRETDLNLVRKEPYPMAENFEWVTMDMLNDEELKEIQKYKLPDHTSTKGLRPMEEKDIDAVLDLLTRYLARFDMAPQFSREEVIHWLVHKKGEYEEQVIWSYVVEDPSTKKITDYFSFYCLESSVINNPRHSNVRAAYLFYYATETVFAPKSTKGDLKIRLNQLINDALILAKKFKFDVFNALTLQDNYLYAVSQINIYRLMNLYLPLDYIYPFTIHHLSRPLPPRNPLPPLHPLPRNPLPPLNPLPHKIIMPPPLLKHRHMTHPLHNLRPSRLQPPNQLSTMRHTDHPITRPVHNRYPLPPH</sequence>
<comment type="function">
    <text evidence="1 4">Adds a myristoyl group to the N-terminal glycine residue of certain cellular proteins.</text>
</comment>
<dbReference type="AlphaFoldDB" id="H0EI23"/>
<feature type="compositionally biased region" description="Basic residues" evidence="6">
    <location>
        <begin position="80"/>
        <end position="90"/>
    </location>
</feature>
<dbReference type="GO" id="GO:0004379">
    <property type="term" value="F:glycylpeptide N-tetradecanoyltransferase activity"/>
    <property type="evidence" value="ECO:0007669"/>
    <property type="project" value="UniProtKB-EC"/>
</dbReference>
<dbReference type="Pfam" id="PF02799">
    <property type="entry name" value="NMT_C"/>
    <property type="match status" value="1"/>
</dbReference>
<dbReference type="InParanoid" id="H0EI23"/>
<dbReference type="EC" id="2.3.1.97" evidence="4"/>
<dbReference type="SUPFAM" id="SSF55729">
    <property type="entry name" value="Acyl-CoA N-acyltransferases (Nat)"/>
    <property type="match status" value="2"/>
</dbReference>
<dbReference type="GO" id="GO:0005737">
    <property type="term" value="C:cytoplasm"/>
    <property type="evidence" value="ECO:0007669"/>
    <property type="project" value="TreeGrafter"/>
</dbReference>
<dbReference type="InterPro" id="IPR000903">
    <property type="entry name" value="NMT"/>
</dbReference>
<evidence type="ECO:0000256" key="5">
    <source>
        <dbReference type="RuleBase" id="RU004178"/>
    </source>
</evidence>
<evidence type="ECO:0000256" key="2">
    <source>
        <dbReference type="ARBA" id="ARBA00022240"/>
    </source>
</evidence>
<evidence type="ECO:0000256" key="4">
    <source>
        <dbReference type="RuleBase" id="RU000586"/>
    </source>
</evidence>
<keyword evidence="4" id="KW-0012">Acyltransferase</keyword>
<protein>
    <recommendedName>
        <fullName evidence="2 4">Glycylpeptide N-tetradecanoyltransferase</fullName>
        <ecNumber evidence="4">2.3.1.97</ecNumber>
    </recommendedName>
</protein>
<organism evidence="8 9">
    <name type="scientific">Glarea lozoyensis (strain ATCC 74030 / MF5533)</name>
    <dbReference type="NCBI Taxonomy" id="1104152"/>
    <lineage>
        <taxon>Eukaryota</taxon>
        <taxon>Fungi</taxon>
        <taxon>Dikarya</taxon>
        <taxon>Ascomycota</taxon>
        <taxon>Pezizomycotina</taxon>
        <taxon>Leotiomycetes</taxon>
        <taxon>Helotiales</taxon>
        <taxon>Helotiaceae</taxon>
        <taxon>Glarea</taxon>
    </lineage>
</organism>
<feature type="compositionally biased region" description="Basic and acidic residues" evidence="6">
    <location>
        <begin position="91"/>
        <end position="102"/>
    </location>
</feature>
<evidence type="ECO:0000313" key="9">
    <source>
        <dbReference type="Proteomes" id="UP000005446"/>
    </source>
</evidence>
<evidence type="ECO:0000313" key="8">
    <source>
        <dbReference type="EMBL" id="EHL01816.1"/>
    </source>
</evidence>
<feature type="compositionally biased region" description="Polar residues" evidence="6">
    <location>
        <begin position="11"/>
        <end position="28"/>
    </location>
</feature>
<dbReference type="InterPro" id="IPR016181">
    <property type="entry name" value="Acyl_CoA_acyltransferase"/>
</dbReference>
<dbReference type="PANTHER" id="PTHR11377:SF5">
    <property type="entry name" value="GLYCYLPEPTIDE N-TETRADECANOYLTRANSFERASE"/>
    <property type="match status" value="1"/>
</dbReference>
<dbReference type="HOGENOM" id="CLU_542965_0_0_1"/>
<feature type="compositionally biased region" description="Low complexity" evidence="6">
    <location>
        <begin position="69"/>
        <end position="79"/>
    </location>
</feature>
<feature type="domain" description="Glycylpeptide N-tetradecanoyltransferase C-terminal" evidence="7">
    <location>
        <begin position="231"/>
        <end position="390"/>
    </location>
</feature>
<evidence type="ECO:0000256" key="1">
    <source>
        <dbReference type="ARBA" id="ARBA00003900"/>
    </source>
</evidence>
<accession>H0EI23</accession>
<dbReference type="EMBL" id="AGUE01000044">
    <property type="protein sequence ID" value="EHL01816.1"/>
    <property type="molecule type" value="Genomic_DNA"/>
</dbReference>
<proteinExistence type="inferred from homology"/>
<dbReference type="PANTHER" id="PTHR11377">
    <property type="entry name" value="N-MYRISTOYL TRANSFERASE"/>
    <property type="match status" value="1"/>
</dbReference>